<evidence type="ECO:0000313" key="1">
    <source>
        <dbReference type="EMBL" id="KAK7448536.1"/>
    </source>
</evidence>
<accession>A0ABD0J173</accession>
<name>A0ABD0J173_9CAEN</name>
<dbReference type="EMBL" id="JACVVK020000759">
    <property type="protein sequence ID" value="KAK7448536.1"/>
    <property type="molecule type" value="Genomic_DNA"/>
</dbReference>
<reference evidence="1 2" key="1">
    <citation type="journal article" date="2023" name="Sci. Data">
        <title>Genome assembly of the Korean intertidal mud-creeper Batillaria attramentaria.</title>
        <authorList>
            <person name="Patra A.K."/>
            <person name="Ho P.T."/>
            <person name="Jun S."/>
            <person name="Lee S.J."/>
            <person name="Kim Y."/>
            <person name="Won Y.J."/>
        </authorList>
    </citation>
    <scope>NUCLEOTIDE SEQUENCE [LARGE SCALE GENOMIC DNA]</scope>
    <source>
        <strain evidence="1">Wonlab-2016</strain>
    </source>
</reference>
<sequence length="106" mass="12748">MAKSTRENRQARKRIRREPRLFYRPFANEEIFSRFCFDVFLFQLKARARSFCGKIYREKMMARGREDLPVLFQGRGLSGRSCRGLVGFRLMWGFWEPLVDNDIFLV</sequence>
<proteinExistence type="predicted"/>
<organism evidence="1 2">
    <name type="scientific">Batillaria attramentaria</name>
    <dbReference type="NCBI Taxonomy" id="370345"/>
    <lineage>
        <taxon>Eukaryota</taxon>
        <taxon>Metazoa</taxon>
        <taxon>Spiralia</taxon>
        <taxon>Lophotrochozoa</taxon>
        <taxon>Mollusca</taxon>
        <taxon>Gastropoda</taxon>
        <taxon>Caenogastropoda</taxon>
        <taxon>Sorbeoconcha</taxon>
        <taxon>Cerithioidea</taxon>
        <taxon>Batillariidae</taxon>
        <taxon>Batillaria</taxon>
    </lineage>
</organism>
<comment type="caution">
    <text evidence="1">The sequence shown here is derived from an EMBL/GenBank/DDBJ whole genome shotgun (WGS) entry which is preliminary data.</text>
</comment>
<evidence type="ECO:0000313" key="2">
    <source>
        <dbReference type="Proteomes" id="UP001519460"/>
    </source>
</evidence>
<dbReference type="Proteomes" id="UP001519460">
    <property type="component" value="Unassembled WGS sequence"/>
</dbReference>
<evidence type="ECO:0008006" key="3">
    <source>
        <dbReference type="Google" id="ProtNLM"/>
    </source>
</evidence>
<gene>
    <name evidence="1" type="ORF">BaRGS_00040093</name>
</gene>
<dbReference type="AlphaFoldDB" id="A0ABD0J173"/>
<protein>
    <recommendedName>
        <fullName evidence="3">Ribosomal protein S14</fullName>
    </recommendedName>
</protein>
<keyword evidence="2" id="KW-1185">Reference proteome</keyword>